<evidence type="ECO:0000313" key="2">
    <source>
        <dbReference type="Proteomes" id="UP001152523"/>
    </source>
</evidence>
<dbReference type="EMBL" id="CAMAPF010000100">
    <property type="protein sequence ID" value="CAH9098669.1"/>
    <property type="molecule type" value="Genomic_DNA"/>
</dbReference>
<keyword evidence="2" id="KW-1185">Reference proteome</keyword>
<dbReference type="Proteomes" id="UP001152523">
    <property type="component" value="Unassembled WGS sequence"/>
</dbReference>
<name>A0AAV0DGV6_9ASTE</name>
<accession>A0AAV0DGV6</accession>
<evidence type="ECO:0000313" key="1">
    <source>
        <dbReference type="EMBL" id="CAH9098669.1"/>
    </source>
</evidence>
<comment type="caution">
    <text evidence="1">The sequence shown here is derived from an EMBL/GenBank/DDBJ whole genome shotgun (WGS) entry which is preliminary data.</text>
</comment>
<organism evidence="1 2">
    <name type="scientific">Cuscuta epithymum</name>
    <dbReference type="NCBI Taxonomy" id="186058"/>
    <lineage>
        <taxon>Eukaryota</taxon>
        <taxon>Viridiplantae</taxon>
        <taxon>Streptophyta</taxon>
        <taxon>Embryophyta</taxon>
        <taxon>Tracheophyta</taxon>
        <taxon>Spermatophyta</taxon>
        <taxon>Magnoliopsida</taxon>
        <taxon>eudicotyledons</taxon>
        <taxon>Gunneridae</taxon>
        <taxon>Pentapetalae</taxon>
        <taxon>asterids</taxon>
        <taxon>lamiids</taxon>
        <taxon>Solanales</taxon>
        <taxon>Convolvulaceae</taxon>
        <taxon>Cuscuteae</taxon>
        <taxon>Cuscuta</taxon>
        <taxon>Cuscuta subgen. Cuscuta</taxon>
    </lineage>
</organism>
<reference evidence="1" key="1">
    <citation type="submission" date="2022-07" db="EMBL/GenBank/DDBJ databases">
        <authorList>
            <person name="Macas J."/>
            <person name="Novak P."/>
            <person name="Neumann P."/>
        </authorList>
    </citation>
    <scope>NUCLEOTIDE SEQUENCE</scope>
</reference>
<dbReference type="AlphaFoldDB" id="A0AAV0DGV6"/>
<evidence type="ECO:0008006" key="3">
    <source>
        <dbReference type="Google" id="ProtNLM"/>
    </source>
</evidence>
<sequence>MRLAHDTESSSAPDIERFADWILKTGNGILGDGEEGESKVHIPAEYLASMTDDPIESIVNNTYPGFLTHREDISYLNSRAILAPTINERDKLNDYMLGFIPGEERTYLSCDSTSSSESDSELLQDIHSPEFLNSIKC</sequence>
<proteinExistence type="predicted"/>
<dbReference type="PANTHER" id="PTHR10492:SF101">
    <property type="entry name" value="ATP-DEPENDENT DNA HELICASE"/>
    <property type="match status" value="1"/>
</dbReference>
<protein>
    <recommendedName>
        <fullName evidence="3">ATP-dependent DNA helicase</fullName>
    </recommendedName>
</protein>
<dbReference type="PANTHER" id="PTHR10492">
    <property type="match status" value="1"/>
</dbReference>
<gene>
    <name evidence="1" type="ORF">CEPIT_LOCUS14512</name>
</gene>